<dbReference type="Gene3D" id="1.10.510.10">
    <property type="entry name" value="Transferase(Phosphotransferase) domain 1"/>
    <property type="match status" value="1"/>
</dbReference>
<sequence length="483" mass="54430">MSSSSVIQVPERDPTGQYVRYDEILGEGNWKKVYKGFDEVNGIEIAWNVVALKDRILNSASNLSYLIAEAELMKLLDHKNIVKCYHFWVDYENSKLYLITELFSSETLLHYIKHVPVNHTSIKNWCRQILNGLNYLHTRNPPICHLDVKLLNIFVDGNSGTIKLGDFGFAKLIEPRSSGYTCYGTLLYMAPEMFEGNYNEMVDIHAFGICVLQMITREILYQECRNMNEMYKKIEVGIKPYALINVSEPQIKTFLNRCLAPVSMRPPAIELLNDPFLAVAPTPSLSSVTSTDTTSLSETESNMSEAESSLSQVTSAQVDGLLKLVKEIKCGDKIFKLKGSMKRDVIVPMRLSIVYNVGGKYQVEDTMKFKFPMAMETGNIDEFVREKIGTPMNLCSEDVAVVIEIIKQLRTELLALHYQPNITSVEQKLMSEELDYNLGNLFAENPAHEILTESRGDGDESEAENNGMLSCLGKLLSSVCSNS</sequence>
<dbReference type="OrthoDB" id="4062651at2759"/>
<dbReference type="SUPFAM" id="SSF56112">
    <property type="entry name" value="Protein kinase-like (PK-like)"/>
    <property type="match status" value="1"/>
</dbReference>
<dbReference type="Gene3D" id="3.30.200.20">
    <property type="entry name" value="Phosphorylase Kinase, domain 1"/>
    <property type="match status" value="1"/>
</dbReference>
<dbReference type="GO" id="GO:0004674">
    <property type="term" value="F:protein serine/threonine kinase activity"/>
    <property type="evidence" value="ECO:0000318"/>
    <property type="project" value="GO_Central"/>
</dbReference>
<evidence type="ECO:0000256" key="6">
    <source>
        <dbReference type="ARBA" id="ARBA00022840"/>
    </source>
</evidence>
<name>A0A9R0JPB1_SPIOL</name>
<evidence type="ECO:0000259" key="10">
    <source>
        <dbReference type="PROSITE" id="PS50011"/>
    </source>
</evidence>
<comment type="catalytic activity">
    <reaction evidence="8">
        <text>L-seryl-[protein] + ATP = O-phospho-L-seryl-[protein] + ADP + H(+)</text>
        <dbReference type="Rhea" id="RHEA:17989"/>
        <dbReference type="Rhea" id="RHEA-COMP:9863"/>
        <dbReference type="Rhea" id="RHEA-COMP:11604"/>
        <dbReference type="ChEBI" id="CHEBI:15378"/>
        <dbReference type="ChEBI" id="CHEBI:29999"/>
        <dbReference type="ChEBI" id="CHEBI:30616"/>
        <dbReference type="ChEBI" id="CHEBI:83421"/>
        <dbReference type="ChEBI" id="CHEBI:456216"/>
        <dbReference type="EC" id="2.7.11.1"/>
    </reaction>
</comment>
<dbReference type="FunFam" id="3.30.200.20:FF:000075">
    <property type="entry name" value="Probable serine/threonine-protein kinase WNK1"/>
    <property type="match status" value="1"/>
</dbReference>
<dbReference type="Pfam" id="PF00069">
    <property type="entry name" value="Pkinase"/>
    <property type="match status" value="1"/>
</dbReference>
<evidence type="ECO:0000256" key="9">
    <source>
        <dbReference type="SAM" id="MobiDB-lite"/>
    </source>
</evidence>
<dbReference type="PROSITE" id="PS00108">
    <property type="entry name" value="PROTEIN_KINASE_ST"/>
    <property type="match status" value="1"/>
</dbReference>
<evidence type="ECO:0000256" key="5">
    <source>
        <dbReference type="ARBA" id="ARBA00022777"/>
    </source>
</evidence>
<dbReference type="EC" id="2.7.11.1" evidence="1"/>
<dbReference type="InterPro" id="IPR000719">
    <property type="entry name" value="Prot_kinase_dom"/>
</dbReference>
<evidence type="ECO:0000256" key="7">
    <source>
        <dbReference type="ARBA" id="ARBA00047899"/>
    </source>
</evidence>
<evidence type="ECO:0000256" key="3">
    <source>
        <dbReference type="ARBA" id="ARBA00022679"/>
    </source>
</evidence>
<dbReference type="InterPro" id="IPR011009">
    <property type="entry name" value="Kinase-like_dom_sf"/>
</dbReference>
<comment type="catalytic activity">
    <reaction evidence="7">
        <text>L-threonyl-[protein] + ATP = O-phospho-L-threonyl-[protein] + ADP + H(+)</text>
        <dbReference type="Rhea" id="RHEA:46608"/>
        <dbReference type="Rhea" id="RHEA-COMP:11060"/>
        <dbReference type="Rhea" id="RHEA-COMP:11605"/>
        <dbReference type="ChEBI" id="CHEBI:15378"/>
        <dbReference type="ChEBI" id="CHEBI:30013"/>
        <dbReference type="ChEBI" id="CHEBI:30616"/>
        <dbReference type="ChEBI" id="CHEBI:61977"/>
        <dbReference type="ChEBI" id="CHEBI:456216"/>
        <dbReference type="EC" id="2.7.11.1"/>
    </reaction>
</comment>
<dbReference type="Proteomes" id="UP000813463">
    <property type="component" value="Chromosome 2"/>
</dbReference>
<evidence type="ECO:0000313" key="11">
    <source>
        <dbReference type="Proteomes" id="UP000813463"/>
    </source>
</evidence>
<keyword evidence="2" id="KW-0723">Serine/threonine-protein kinase</keyword>
<dbReference type="InterPro" id="IPR008271">
    <property type="entry name" value="Ser/Thr_kinase_AS"/>
</dbReference>
<dbReference type="AlphaFoldDB" id="A0A9R0JPB1"/>
<evidence type="ECO:0000256" key="2">
    <source>
        <dbReference type="ARBA" id="ARBA00022527"/>
    </source>
</evidence>
<dbReference type="SMART" id="SM00220">
    <property type="entry name" value="S_TKc"/>
    <property type="match status" value="1"/>
</dbReference>
<protein>
    <recommendedName>
        <fullName evidence="1">non-specific serine/threonine protein kinase</fullName>
        <ecNumber evidence="1">2.7.11.1</ecNumber>
    </recommendedName>
</protein>
<feature type="region of interest" description="Disordered" evidence="9">
    <location>
        <begin position="283"/>
        <end position="309"/>
    </location>
</feature>
<feature type="compositionally biased region" description="Low complexity" evidence="9">
    <location>
        <begin position="283"/>
        <end position="301"/>
    </location>
</feature>
<evidence type="ECO:0000256" key="1">
    <source>
        <dbReference type="ARBA" id="ARBA00012513"/>
    </source>
</evidence>
<dbReference type="PANTHER" id="PTHR13902">
    <property type="entry name" value="SERINE/THREONINE-PROTEIN KINASE WNK WITH NO LYSINE -RELATED"/>
    <property type="match status" value="1"/>
</dbReference>
<keyword evidence="5 12" id="KW-0418">Kinase</keyword>
<dbReference type="GeneID" id="110782200"/>
<gene>
    <name evidence="12" type="primary">LOC110782200</name>
</gene>
<evidence type="ECO:0000256" key="4">
    <source>
        <dbReference type="ARBA" id="ARBA00022741"/>
    </source>
</evidence>
<dbReference type="InterPro" id="IPR050588">
    <property type="entry name" value="WNK_Ser-Thr_kinase"/>
</dbReference>
<dbReference type="GO" id="GO:0005524">
    <property type="term" value="F:ATP binding"/>
    <property type="evidence" value="ECO:0007669"/>
    <property type="project" value="UniProtKB-KW"/>
</dbReference>
<keyword evidence="11" id="KW-1185">Reference proteome</keyword>
<feature type="domain" description="Protein kinase" evidence="10">
    <location>
        <begin position="19"/>
        <end position="277"/>
    </location>
</feature>
<evidence type="ECO:0000256" key="8">
    <source>
        <dbReference type="ARBA" id="ARBA00048679"/>
    </source>
</evidence>
<dbReference type="GO" id="GO:0035556">
    <property type="term" value="P:intracellular signal transduction"/>
    <property type="evidence" value="ECO:0000318"/>
    <property type="project" value="GO_Central"/>
</dbReference>
<reference evidence="11" key="1">
    <citation type="journal article" date="2021" name="Nat. Commun.">
        <title>Genomic analyses provide insights into spinach domestication and the genetic basis of agronomic traits.</title>
        <authorList>
            <person name="Cai X."/>
            <person name="Sun X."/>
            <person name="Xu C."/>
            <person name="Sun H."/>
            <person name="Wang X."/>
            <person name="Ge C."/>
            <person name="Zhang Z."/>
            <person name="Wang Q."/>
            <person name="Fei Z."/>
            <person name="Jiao C."/>
            <person name="Wang Q."/>
        </authorList>
    </citation>
    <scope>NUCLEOTIDE SEQUENCE [LARGE SCALE GENOMIC DNA]</scope>
    <source>
        <strain evidence="11">cv. Varoflay</strain>
    </source>
</reference>
<dbReference type="PROSITE" id="PS50011">
    <property type="entry name" value="PROTEIN_KINASE_DOM"/>
    <property type="match status" value="1"/>
</dbReference>
<organism evidence="11 12">
    <name type="scientific">Spinacia oleracea</name>
    <name type="common">Spinach</name>
    <dbReference type="NCBI Taxonomy" id="3562"/>
    <lineage>
        <taxon>Eukaryota</taxon>
        <taxon>Viridiplantae</taxon>
        <taxon>Streptophyta</taxon>
        <taxon>Embryophyta</taxon>
        <taxon>Tracheophyta</taxon>
        <taxon>Spermatophyta</taxon>
        <taxon>Magnoliopsida</taxon>
        <taxon>eudicotyledons</taxon>
        <taxon>Gunneridae</taxon>
        <taxon>Pentapetalae</taxon>
        <taxon>Caryophyllales</taxon>
        <taxon>Chenopodiaceae</taxon>
        <taxon>Chenopodioideae</taxon>
        <taxon>Anserineae</taxon>
        <taxon>Spinacia</taxon>
    </lineage>
</organism>
<keyword evidence="4" id="KW-0547">Nucleotide-binding</keyword>
<keyword evidence="6" id="KW-0067">ATP-binding</keyword>
<dbReference type="GO" id="GO:0005737">
    <property type="term" value="C:cytoplasm"/>
    <property type="evidence" value="ECO:0000318"/>
    <property type="project" value="GO_Central"/>
</dbReference>
<dbReference type="KEGG" id="soe:110782200"/>
<keyword evidence="3" id="KW-0808">Transferase</keyword>
<reference evidence="12" key="2">
    <citation type="submission" date="2025-08" db="UniProtKB">
        <authorList>
            <consortium name="RefSeq"/>
        </authorList>
    </citation>
    <scope>IDENTIFICATION</scope>
    <source>
        <tissue evidence="12">Leaf</tissue>
    </source>
</reference>
<evidence type="ECO:0000313" key="12">
    <source>
        <dbReference type="RefSeq" id="XP_021842019.1"/>
    </source>
</evidence>
<proteinExistence type="predicted"/>
<accession>A0A9R0JPB1</accession>
<dbReference type="RefSeq" id="XP_021842019.1">
    <property type="nucleotide sequence ID" value="XM_021986327.2"/>
</dbReference>